<sequence>MGNTHTEMGADGFEYKVHHIVHGAKQYICPGCNGVIMVGEAHEVAWTEENWFGVAAGQADRRHWHTSCWRARGRAR</sequence>
<organism evidence="1 2">
    <name type="scientific">Arcanobacterium hippocoleae</name>
    <dbReference type="NCBI Taxonomy" id="149017"/>
    <lineage>
        <taxon>Bacteria</taxon>
        <taxon>Bacillati</taxon>
        <taxon>Actinomycetota</taxon>
        <taxon>Actinomycetes</taxon>
        <taxon>Actinomycetales</taxon>
        <taxon>Actinomycetaceae</taxon>
        <taxon>Arcanobacterium</taxon>
    </lineage>
</organism>
<dbReference type="Proteomes" id="UP001266099">
    <property type="component" value="Unassembled WGS sequence"/>
</dbReference>
<accession>A0ABU1T3N4</accession>
<proteinExistence type="predicted"/>
<keyword evidence="2" id="KW-1185">Reference proteome</keyword>
<reference evidence="1 2" key="1">
    <citation type="submission" date="2023-07" db="EMBL/GenBank/DDBJ databases">
        <title>Sequencing the genomes of 1000 actinobacteria strains.</title>
        <authorList>
            <person name="Klenk H.-P."/>
        </authorList>
    </citation>
    <scope>NUCLEOTIDE SEQUENCE [LARGE SCALE GENOMIC DNA]</scope>
    <source>
        <strain evidence="1 2">DSM 15539</strain>
    </source>
</reference>
<comment type="caution">
    <text evidence="1">The sequence shown here is derived from an EMBL/GenBank/DDBJ whole genome shotgun (WGS) entry which is preliminary data.</text>
</comment>
<evidence type="ECO:0000313" key="1">
    <source>
        <dbReference type="EMBL" id="MDR6939987.1"/>
    </source>
</evidence>
<name>A0ABU1T3N4_9ACTO</name>
<evidence type="ECO:0008006" key="3">
    <source>
        <dbReference type="Google" id="ProtNLM"/>
    </source>
</evidence>
<dbReference type="EMBL" id="JAVDUJ010000001">
    <property type="protein sequence ID" value="MDR6939987.1"/>
    <property type="molecule type" value="Genomic_DNA"/>
</dbReference>
<dbReference type="RefSeq" id="WP_376975364.1">
    <property type="nucleotide sequence ID" value="NZ_JBHSLS010000001.1"/>
</dbReference>
<evidence type="ECO:0000313" key="2">
    <source>
        <dbReference type="Proteomes" id="UP001266099"/>
    </source>
</evidence>
<protein>
    <recommendedName>
        <fullName evidence="3">ATP/GTP-binding protein</fullName>
    </recommendedName>
</protein>
<gene>
    <name evidence="1" type="ORF">J2S36_001530</name>
</gene>